<reference evidence="1" key="1">
    <citation type="journal article" date="2021" name="Proc. Natl. Acad. Sci. U.S.A.">
        <title>A Catalog of Tens of Thousands of Viruses from Human Metagenomes Reveals Hidden Associations with Chronic Diseases.</title>
        <authorList>
            <person name="Tisza M.J."/>
            <person name="Buck C.B."/>
        </authorList>
    </citation>
    <scope>NUCLEOTIDE SEQUENCE</scope>
    <source>
        <strain evidence="1">CtuYn2</strain>
    </source>
</reference>
<accession>A0A8S5L8X9</accession>
<sequence>MFIKGYSITDIATACGVSRQSIYAAKARAKAAGEDWDELALAKNREQSNTIKSEQGFILALIESFERAFSQMQELPPQERLEILKDYTQTYYSLKAPLKTDLKAQMLDAASRAINEIADLATKKKCDAVTEFLAANADEILRRVLKQ</sequence>
<protein>
    <submittedName>
        <fullName evidence="1">Uncharacterized protein</fullName>
    </submittedName>
</protein>
<name>A0A8S5L8X9_9CAUD</name>
<dbReference type="EMBL" id="BK014658">
    <property type="protein sequence ID" value="DAD66343.1"/>
    <property type="molecule type" value="Genomic_DNA"/>
</dbReference>
<proteinExistence type="predicted"/>
<dbReference type="Pfam" id="PF08822">
    <property type="entry name" value="DUF1804"/>
    <property type="match status" value="1"/>
</dbReference>
<organism evidence="1">
    <name type="scientific">Myoviridae sp. ctuYn2</name>
    <dbReference type="NCBI Taxonomy" id="2823533"/>
    <lineage>
        <taxon>Viruses</taxon>
        <taxon>Duplodnaviria</taxon>
        <taxon>Heunggongvirae</taxon>
        <taxon>Uroviricota</taxon>
        <taxon>Caudoviricetes</taxon>
    </lineage>
</organism>
<dbReference type="InterPro" id="IPR014926">
    <property type="entry name" value="Phage_D3112_Orf24"/>
</dbReference>
<evidence type="ECO:0000313" key="1">
    <source>
        <dbReference type="EMBL" id="DAD66343.1"/>
    </source>
</evidence>